<dbReference type="EMBL" id="AEWV01000006">
    <property type="protein sequence ID" value="EGC18128.1"/>
    <property type="molecule type" value="Genomic_DNA"/>
</dbReference>
<dbReference type="Proteomes" id="UP000004088">
    <property type="component" value="Unassembled WGS sequence"/>
</dbReference>
<accession>F0EWP7</accession>
<comment type="caution">
    <text evidence="2">The sequence shown here is derived from an EMBL/GenBank/DDBJ whole genome shotgun (WGS) entry which is preliminary data.</text>
</comment>
<feature type="region of interest" description="Disordered" evidence="1">
    <location>
        <begin position="1"/>
        <end position="27"/>
    </location>
</feature>
<protein>
    <submittedName>
        <fullName evidence="2">Uncharacterized protein</fullName>
    </submittedName>
</protein>
<gene>
    <name evidence="2" type="ORF">HMPREF9098_0277</name>
</gene>
<feature type="compositionally biased region" description="Basic residues" evidence="1">
    <location>
        <begin position="18"/>
        <end position="27"/>
    </location>
</feature>
<organism evidence="2 3">
    <name type="scientific">Kingella denitrificans ATCC 33394</name>
    <dbReference type="NCBI Taxonomy" id="888741"/>
    <lineage>
        <taxon>Bacteria</taxon>
        <taxon>Pseudomonadati</taxon>
        <taxon>Pseudomonadota</taxon>
        <taxon>Betaproteobacteria</taxon>
        <taxon>Neisseriales</taxon>
        <taxon>Neisseriaceae</taxon>
        <taxon>Kingella</taxon>
    </lineage>
</organism>
<evidence type="ECO:0000313" key="3">
    <source>
        <dbReference type="Proteomes" id="UP000004088"/>
    </source>
</evidence>
<evidence type="ECO:0000256" key="1">
    <source>
        <dbReference type="SAM" id="MobiDB-lite"/>
    </source>
</evidence>
<keyword evidence="3" id="KW-1185">Reference proteome</keyword>
<name>F0EWP7_9NEIS</name>
<dbReference type="HOGENOM" id="CLU_3290956_0_0_4"/>
<sequence>MRRKQIETPYPCPFTHRSNAKKAACTRKHPVQAAFIERAD</sequence>
<reference evidence="2 3" key="1">
    <citation type="submission" date="2011-01" db="EMBL/GenBank/DDBJ databases">
        <authorList>
            <person name="Muzny D."/>
            <person name="Qin X."/>
            <person name="Deng J."/>
            <person name="Jiang H."/>
            <person name="Liu Y."/>
            <person name="Qu J."/>
            <person name="Song X.-Z."/>
            <person name="Zhang L."/>
            <person name="Thornton R."/>
            <person name="Coyle M."/>
            <person name="Francisco L."/>
            <person name="Jackson L."/>
            <person name="Javaid M."/>
            <person name="Korchina V."/>
            <person name="Kovar C."/>
            <person name="Mata R."/>
            <person name="Mathew T."/>
            <person name="Ngo R."/>
            <person name="Nguyen L."/>
            <person name="Nguyen N."/>
            <person name="Okwuonu G."/>
            <person name="Ongeri F."/>
            <person name="Pham C."/>
            <person name="Simmons D."/>
            <person name="Wilczek-Boney K."/>
            <person name="Hale W."/>
            <person name="Jakkamsetti A."/>
            <person name="Pham P."/>
            <person name="Ruth R."/>
            <person name="San Lucas F."/>
            <person name="Warren J."/>
            <person name="Zhang J."/>
            <person name="Zhao Z."/>
            <person name="Zhou C."/>
            <person name="Zhu D."/>
            <person name="Lee S."/>
            <person name="Bess C."/>
            <person name="Blankenburg K."/>
            <person name="Forbes L."/>
            <person name="Fu Q."/>
            <person name="Gubbala S."/>
            <person name="Hirani K."/>
            <person name="Jayaseelan J.C."/>
            <person name="Lara F."/>
            <person name="Munidasa M."/>
            <person name="Palculict T."/>
            <person name="Patil S."/>
            <person name="Pu L.-L."/>
            <person name="Saada N."/>
            <person name="Tang L."/>
            <person name="Weissenberger G."/>
            <person name="Zhu Y."/>
            <person name="Hemphill L."/>
            <person name="Shang Y."/>
            <person name="Youmans B."/>
            <person name="Ayvaz T."/>
            <person name="Ross M."/>
            <person name="Santibanez J."/>
            <person name="Aqrawi P."/>
            <person name="Gross S."/>
            <person name="Joshi V."/>
            <person name="Fowler G."/>
            <person name="Nazareth L."/>
            <person name="Reid J."/>
            <person name="Worley K."/>
            <person name="Petrosino J."/>
            <person name="Highlander S."/>
            <person name="Gibbs R."/>
        </authorList>
    </citation>
    <scope>NUCLEOTIDE SEQUENCE [LARGE SCALE GENOMIC DNA]</scope>
    <source>
        <strain evidence="2 3">ATCC 33394</strain>
    </source>
</reference>
<proteinExistence type="predicted"/>
<evidence type="ECO:0000313" key="2">
    <source>
        <dbReference type="EMBL" id="EGC18128.1"/>
    </source>
</evidence>
<dbReference type="AlphaFoldDB" id="F0EWP7"/>